<dbReference type="CDD" id="cd16894">
    <property type="entry name" value="MltD-like"/>
    <property type="match status" value="1"/>
</dbReference>
<evidence type="ECO:0000313" key="4">
    <source>
        <dbReference type="EMBL" id="MFD0750572.1"/>
    </source>
</evidence>
<dbReference type="SUPFAM" id="SSF54106">
    <property type="entry name" value="LysM domain"/>
    <property type="match status" value="1"/>
</dbReference>
<dbReference type="Gene3D" id="1.10.530.10">
    <property type="match status" value="1"/>
</dbReference>
<dbReference type="Pfam" id="PF01476">
    <property type="entry name" value="LysM"/>
    <property type="match status" value="1"/>
</dbReference>
<evidence type="ECO:0000259" key="3">
    <source>
        <dbReference type="PROSITE" id="PS51782"/>
    </source>
</evidence>
<dbReference type="InterPro" id="IPR023346">
    <property type="entry name" value="Lysozyme-like_dom_sf"/>
</dbReference>
<organism evidence="4 5">
    <name type="scientific">Mucilaginibacter calamicampi</name>
    <dbReference type="NCBI Taxonomy" id="1302352"/>
    <lineage>
        <taxon>Bacteria</taxon>
        <taxon>Pseudomonadati</taxon>
        <taxon>Bacteroidota</taxon>
        <taxon>Sphingobacteriia</taxon>
        <taxon>Sphingobacteriales</taxon>
        <taxon>Sphingobacteriaceae</taxon>
        <taxon>Mucilaginibacter</taxon>
    </lineage>
</organism>
<evidence type="ECO:0000256" key="1">
    <source>
        <dbReference type="ARBA" id="ARBA00007734"/>
    </source>
</evidence>
<keyword evidence="2" id="KW-0732">Signal</keyword>
<comment type="similarity">
    <text evidence="1">Belongs to the transglycosylase Slt family.</text>
</comment>
<dbReference type="InterPro" id="IPR008258">
    <property type="entry name" value="Transglycosylase_SLT_dom_1"/>
</dbReference>
<dbReference type="CDD" id="cd00118">
    <property type="entry name" value="LysM"/>
    <property type="match status" value="1"/>
</dbReference>
<dbReference type="PANTHER" id="PTHR37423:SF2">
    <property type="entry name" value="MEMBRANE-BOUND LYTIC MUREIN TRANSGLYCOSYLASE C"/>
    <property type="match status" value="1"/>
</dbReference>
<dbReference type="SMART" id="SM00257">
    <property type="entry name" value="LysM"/>
    <property type="match status" value="1"/>
</dbReference>
<protein>
    <submittedName>
        <fullName evidence="4">Transglycosylase SLT domain-containing protein</fullName>
    </submittedName>
</protein>
<dbReference type="PROSITE" id="PS51782">
    <property type="entry name" value="LYSM"/>
    <property type="match status" value="1"/>
</dbReference>
<keyword evidence="5" id="KW-1185">Reference proteome</keyword>
<comment type="caution">
    <text evidence="4">The sequence shown here is derived from an EMBL/GenBank/DDBJ whole genome shotgun (WGS) entry which is preliminary data.</text>
</comment>
<dbReference type="Gene3D" id="3.10.350.10">
    <property type="entry name" value="LysM domain"/>
    <property type="match status" value="1"/>
</dbReference>
<dbReference type="InterPro" id="IPR036779">
    <property type="entry name" value="LysM_dom_sf"/>
</dbReference>
<dbReference type="PANTHER" id="PTHR37423">
    <property type="entry name" value="SOLUBLE LYTIC MUREIN TRANSGLYCOSYLASE-RELATED"/>
    <property type="match status" value="1"/>
</dbReference>
<feature type="signal peptide" evidence="2">
    <location>
        <begin position="1"/>
        <end position="19"/>
    </location>
</feature>
<feature type="domain" description="LysM" evidence="3">
    <location>
        <begin position="363"/>
        <end position="406"/>
    </location>
</feature>
<reference evidence="5" key="1">
    <citation type="journal article" date="2019" name="Int. J. Syst. Evol. Microbiol.">
        <title>The Global Catalogue of Microorganisms (GCM) 10K type strain sequencing project: providing services to taxonomists for standard genome sequencing and annotation.</title>
        <authorList>
            <consortium name="The Broad Institute Genomics Platform"/>
            <consortium name="The Broad Institute Genome Sequencing Center for Infectious Disease"/>
            <person name="Wu L."/>
            <person name="Ma J."/>
        </authorList>
    </citation>
    <scope>NUCLEOTIDE SEQUENCE [LARGE SCALE GENOMIC DNA]</scope>
    <source>
        <strain evidence="5">CCUG 63418</strain>
    </source>
</reference>
<evidence type="ECO:0000256" key="2">
    <source>
        <dbReference type="SAM" id="SignalP"/>
    </source>
</evidence>
<dbReference type="Pfam" id="PF01464">
    <property type="entry name" value="SLT"/>
    <property type="match status" value="1"/>
</dbReference>
<sequence length="424" mass="46592">MKRVFIVALCLLSQQFTKAANLPIDSTIKNKTAVPASAMPVNAAALVANELFSVKAPALDPTSFAGKLAAIQKEVQLDYNEYVQGYIDIYTRHKDEMSHVLGLSQYYFPIYEKIFREAGIPEEIKYLSIVESKLDPFAVSRTGATGPWQFMPATAKAYGLGMDNYVDERRDPVKACYAAAAYLRDSYMEFGDWLLAIASYNCGKSNVERAVEKAGALDFWAVRQYLPTETRSYVPAFIAISYVMNYANDHDIAVNQASVLGTTETVMIDKFITLGNVAKAMGMEVKDLAALNPSYKKQLVNGTPENPRLLVIPRTFDVDYAVLYTALTDPNANIPVQPKRIIPIFVPKPTTISPAALTAANANIHVVKPGENLVDVASTYGVDIEDLKKWNHLRGYSLTPGRKLKLAVDAVIEPTVSADAGRNG</sequence>
<dbReference type="InterPro" id="IPR018392">
    <property type="entry name" value="LysM"/>
</dbReference>
<dbReference type="SUPFAM" id="SSF53955">
    <property type="entry name" value="Lysozyme-like"/>
    <property type="match status" value="1"/>
</dbReference>
<proteinExistence type="inferred from homology"/>
<evidence type="ECO:0000313" key="5">
    <source>
        <dbReference type="Proteomes" id="UP001596958"/>
    </source>
</evidence>
<dbReference type="RefSeq" id="WP_377099956.1">
    <property type="nucleotide sequence ID" value="NZ_JBHTHU010000006.1"/>
</dbReference>
<feature type="chain" id="PRO_5046243277" evidence="2">
    <location>
        <begin position="20"/>
        <end position="424"/>
    </location>
</feature>
<dbReference type="Proteomes" id="UP001596958">
    <property type="component" value="Unassembled WGS sequence"/>
</dbReference>
<name>A0ABW2YW35_9SPHI</name>
<dbReference type="EMBL" id="JBHTHU010000006">
    <property type="protein sequence ID" value="MFD0750572.1"/>
    <property type="molecule type" value="Genomic_DNA"/>
</dbReference>
<accession>A0ABW2YW35</accession>
<gene>
    <name evidence="4" type="ORF">ACFQZS_10485</name>
</gene>